<dbReference type="AlphaFoldDB" id="A0A1M5S051"/>
<sequence length="416" mass="48677">MSNIIKNRKDINGIFILNILLKVVFSILLTFVSFSIYSKYIDICNTQQNLKNWEHSKDYAVFYPVKIGYDQKDLENNLPIYTSSVDGELYPILNKMGSILINTRNYEETALLLNRDYKGIESITVNNNYLKEFPVYDIHNNPVQVSEDTNNWILLVPEKYRDREKDILSFFEKDRASSIDYEKEFLHKEIPYNIKNQHIEIVWLKNDQKIFSFNPEVFKAEHNIIMDPIIQVVTEKNSLITDRSSILGGGCTDPLKIKLINRDTSLTYKILEPELKRLKLDDNLKHLITVNQFILQELYDIQKQINEFLLIGLGLILGLLILIIQNTIVFFNKNQRKFIVHRLFGIGFFRTYKEYSLLFFITWIFQLFICCIVNRAIDVKLILFGGVIMLIELAVSVISLIIIEQRNKVEILKGGI</sequence>
<gene>
    <name evidence="6" type="ORF">SAMN02744040_01579</name>
</gene>
<accession>A0A1M5S051</accession>
<evidence type="ECO:0000256" key="2">
    <source>
        <dbReference type="ARBA" id="ARBA00022692"/>
    </source>
</evidence>
<evidence type="ECO:0000313" key="6">
    <source>
        <dbReference type="EMBL" id="SHH31860.1"/>
    </source>
</evidence>
<comment type="subcellular location">
    <subcellularLocation>
        <location evidence="1">Cell membrane</location>
        <topology evidence="1">Multi-pass membrane protein</topology>
    </subcellularLocation>
</comment>
<dbReference type="EMBL" id="FQXH01000016">
    <property type="protein sequence ID" value="SHH31860.1"/>
    <property type="molecule type" value="Genomic_DNA"/>
</dbReference>
<dbReference type="Proteomes" id="UP000242520">
    <property type="component" value="Unassembled WGS sequence"/>
</dbReference>
<protein>
    <submittedName>
        <fullName evidence="6">Bacteriocin-associated integral membrane (Putative immunity) protein</fullName>
    </submittedName>
</protein>
<dbReference type="GO" id="GO:0005524">
    <property type="term" value="F:ATP binding"/>
    <property type="evidence" value="ECO:0007669"/>
    <property type="project" value="InterPro"/>
</dbReference>
<feature type="transmembrane region" description="Helical" evidence="5">
    <location>
        <begin position="12"/>
        <end position="37"/>
    </location>
</feature>
<dbReference type="SUPFAM" id="SSF90123">
    <property type="entry name" value="ABC transporter transmembrane region"/>
    <property type="match status" value="1"/>
</dbReference>
<dbReference type="InterPro" id="IPR036640">
    <property type="entry name" value="ABC1_TM_sf"/>
</dbReference>
<keyword evidence="3 5" id="KW-1133">Transmembrane helix</keyword>
<dbReference type="GO" id="GO:0005886">
    <property type="term" value="C:plasma membrane"/>
    <property type="evidence" value="ECO:0007669"/>
    <property type="project" value="UniProtKB-SubCell"/>
</dbReference>
<evidence type="ECO:0000256" key="4">
    <source>
        <dbReference type="ARBA" id="ARBA00023136"/>
    </source>
</evidence>
<evidence type="ECO:0000256" key="3">
    <source>
        <dbReference type="ARBA" id="ARBA00022989"/>
    </source>
</evidence>
<proteinExistence type="predicted"/>
<dbReference type="NCBIfam" id="TIGR01654">
    <property type="entry name" value="bact_immun_7tm"/>
    <property type="match status" value="1"/>
</dbReference>
<keyword evidence="2 5" id="KW-0812">Transmembrane</keyword>
<dbReference type="RefSeq" id="WP_207645982.1">
    <property type="nucleotide sequence ID" value="NZ_FQXH01000016.1"/>
</dbReference>
<evidence type="ECO:0000256" key="1">
    <source>
        <dbReference type="ARBA" id="ARBA00004651"/>
    </source>
</evidence>
<organism evidence="6 7">
    <name type="scientific">Tepidibacter thalassicus DSM 15285</name>
    <dbReference type="NCBI Taxonomy" id="1123350"/>
    <lineage>
        <taxon>Bacteria</taxon>
        <taxon>Bacillati</taxon>
        <taxon>Bacillota</taxon>
        <taxon>Clostridia</taxon>
        <taxon>Peptostreptococcales</taxon>
        <taxon>Peptostreptococcaceae</taxon>
        <taxon>Tepidibacter</taxon>
    </lineage>
</organism>
<feature type="transmembrane region" description="Helical" evidence="5">
    <location>
        <begin position="352"/>
        <end position="375"/>
    </location>
</feature>
<dbReference type="Pfam" id="PF07242">
    <property type="entry name" value="DUF1430"/>
    <property type="match status" value="1"/>
</dbReference>
<dbReference type="STRING" id="1123350.SAMN02744040_01579"/>
<name>A0A1M5S051_9FIRM</name>
<feature type="transmembrane region" description="Helical" evidence="5">
    <location>
        <begin position="381"/>
        <end position="403"/>
    </location>
</feature>
<reference evidence="7" key="1">
    <citation type="submission" date="2016-11" db="EMBL/GenBank/DDBJ databases">
        <authorList>
            <person name="Varghese N."/>
            <person name="Submissions S."/>
        </authorList>
    </citation>
    <scope>NUCLEOTIDE SEQUENCE [LARGE SCALE GENOMIC DNA]</scope>
    <source>
        <strain evidence="7">DSM 15285</strain>
    </source>
</reference>
<feature type="transmembrane region" description="Helical" evidence="5">
    <location>
        <begin position="308"/>
        <end position="331"/>
    </location>
</feature>
<keyword evidence="4 5" id="KW-0472">Membrane</keyword>
<evidence type="ECO:0000256" key="5">
    <source>
        <dbReference type="SAM" id="Phobius"/>
    </source>
</evidence>
<keyword evidence="7" id="KW-1185">Reference proteome</keyword>
<dbReference type="InterPro" id="IPR006541">
    <property type="entry name" value="Bacteriocin_ass"/>
</dbReference>
<evidence type="ECO:0000313" key="7">
    <source>
        <dbReference type="Proteomes" id="UP000242520"/>
    </source>
</evidence>